<keyword evidence="9" id="KW-0472">Membrane</keyword>
<sequence length="290" mass="31815">AFHLITLITAIAVHQSTGFNLSKFKPEMKVVGGYQALPGQFPYQVSLRMAASYSLSMGHFCGGTIINDRHIMTAAHCLYRKNPEDMFVVAGTVRLEDSGQLRRVESYSYHNLYSENSFKYDIGVVRLYTALEMDNQTVKEIPIQLTTPFAGTMCTVSGWGQTHENISGTSNMLMAVEVPIEDWNSCVRNYSKLSVVTPQAGMLCAGFPSGGKDACSGDSGGPLVCEGQLAGIVSWGAGCGEKNLPGVYTDVAYFQTWIRTNSATIITIEYRGFYVFMLLGYVCFYLIRAG</sequence>
<protein>
    <recommendedName>
        <fullName evidence="11">Peptidase S1 domain-containing protein</fullName>
    </recommendedName>
</protein>
<dbReference type="SMART" id="SM00020">
    <property type="entry name" value="Tryp_SPc"/>
    <property type="match status" value="1"/>
</dbReference>
<dbReference type="SUPFAM" id="SSF50494">
    <property type="entry name" value="Trypsin-like serine proteases"/>
    <property type="match status" value="1"/>
</dbReference>
<evidence type="ECO:0000313" key="12">
    <source>
        <dbReference type="EMBL" id="JAT20786.1"/>
    </source>
</evidence>
<evidence type="ECO:0000256" key="7">
    <source>
        <dbReference type="ARBA" id="ARBA00023157"/>
    </source>
</evidence>
<dbReference type="InterPro" id="IPR009003">
    <property type="entry name" value="Peptidase_S1_PA"/>
</dbReference>
<evidence type="ECO:0000256" key="9">
    <source>
        <dbReference type="SAM" id="Phobius"/>
    </source>
</evidence>
<dbReference type="AlphaFoldDB" id="A0A1B6LAU4"/>
<dbReference type="EMBL" id="GEBQ01019191">
    <property type="protein sequence ID" value="JAT20786.1"/>
    <property type="molecule type" value="Transcribed_RNA"/>
</dbReference>
<proteinExistence type="inferred from homology"/>
<feature type="non-terminal residue" evidence="12">
    <location>
        <position position="1"/>
    </location>
</feature>
<feature type="transmembrane region" description="Helical" evidence="9">
    <location>
        <begin position="270"/>
        <end position="287"/>
    </location>
</feature>
<evidence type="ECO:0000256" key="8">
    <source>
        <dbReference type="RuleBase" id="RU363034"/>
    </source>
</evidence>
<reference evidence="12" key="1">
    <citation type="submission" date="2015-11" db="EMBL/GenBank/DDBJ databases">
        <title>De novo transcriptome assembly of four potential Pierce s Disease insect vectors from Arizona vineyards.</title>
        <authorList>
            <person name="Tassone E.E."/>
        </authorList>
    </citation>
    <scope>NUCLEOTIDE SEQUENCE</scope>
</reference>
<dbReference type="InterPro" id="IPR043504">
    <property type="entry name" value="Peptidase_S1_PA_chymotrypsin"/>
</dbReference>
<evidence type="ECO:0000256" key="3">
    <source>
        <dbReference type="ARBA" id="ARBA00022729"/>
    </source>
</evidence>
<keyword evidence="4 8" id="KW-0378">Hydrolase</keyword>
<evidence type="ECO:0000256" key="10">
    <source>
        <dbReference type="SAM" id="SignalP"/>
    </source>
</evidence>
<dbReference type="FunFam" id="2.40.10.10:FF:000077">
    <property type="entry name" value="Predicted protein"/>
    <property type="match status" value="1"/>
</dbReference>
<dbReference type="CDD" id="cd00190">
    <property type="entry name" value="Tryp_SPc"/>
    <property type="match status" value="1"/>
</dbReference>
<evidence type="ECO:0000256" key="1">
    <source>
        <dbReference type="ARBA" id="ARBA00007664"/>
    </source>
</evidence>
<name>A0A1B6LAU4_9HEMI</name>
<keyword evidence="2 8" id="KW-0645">Protease</keyword>
<keyword evidence="9" id="KW-1133">Transmembrane helix</keyword>
<feature type="domain" description="Peptidase S1" evidence="11">
    <location>
        <begin position="30"/>
        <end position="263"/>
    </location>
</feature>
<dbReference type="InterPro" id="IPR001254">
    <property type="entry name" value="Trypsin_dom"/>
</dbReference>
<dbReference type="GO" id="GO:0004252">
    <property type="term" value="F:serine-type endopeptidase activity"/>
    <property type="evidence" value="ECO:0007669"/>
    <property type="project" value="InterPro"/>
</dbReference>
<accession>A0A1B6LAU4</accession>
<keyword evidence="7" id="KW-1015">Disulfide bond</keyword>
<keyword evidence="3 10" id="KW-0732">Signal</keyword>
<dbReference type="Pfam" id="PF00089">
    <property type="entry name" value="Trypsin"/>
    <property type="match status" value="1"/>
</dbReference>
<feature type="chain" id="PRO_5008587251" description="Peptidase S1 domain-containing protein" evidence="10">
    <location>
        <begin position="19"/>
        <end position="290"/>
    </location>
</feature>
<dbReference type="PROSITE" id="PS00134">
    <property type="entry name" value="TRYPSIN_HIS"/>
    <property type="match status" value="1"/>
</dbReference>
<evidence type="ECO:0000256" key="2">
    <source>
        <dbReference type="ARBA" id="ARBA00022670"/>
    </source>
</evidence>
<dbReference type="PROSITE" id="PS00135">
    <property type="entry name" value="TRYPSIN_SER"/>
    <property type="match status" value="1"/>
</dbReference>
<evidence type="ECO:0000256" key="4">
    <source>
        <dbReference type="ARBA" id="ARBA00022801"/>
    </source>
</evidence>
<dbReference type="GO" id="GO:0006508">
    <property type="term" value="P:proteolysis"/>
    <property type="evidence" value="ECO:0007669"/>
    <property type="project" value="UniProtKB-KW"/>
</dbReference>
<comment type="similarity">
    <text evidence="1">Belongs to the peptidase S1 family.</text>
</comment>
<dbReference type="InterPro" id="IPR050430">
    <property type="entry name" value="Peptidase_S1"/>
</dbReference>
<feature type="signal peptide" evidence="10">
    <location>
        <begin position="1"/>
        <end position="18"/>
    </location>
</feature>
<dbReference type="PRINTS" id="PR00722">
    <property type="entry name" value="CHYMOTRYPSIN"/>
</dbReference>
<dbReference type="PANTHER" id="PTHR24276:SF91">
    <property type="entry name" value="AT26814P-RELATED"/>
    <property type="match status" value="1"/>
</dbReference>
<dbReference type="InterPro" id="IPR001314">
    <property type="entry name" value="Peptidase_S1A"/>
</dbReference>
<dbReference type="InterPro" id="IPR033116">
    <property type="entry name" value="TRYPSIN_SER"/>
</dbReference>
<evidence type="ECO:0000256" key="6">
    <source>
        <dbReference type="ARBA" id="ARBA00023145"/>
    </source>
</evidence>
<dbReference type="PANTHER" id="PTHR24276">
    <property type="entry name" value="POLYSERASE-RELATED"/>
    <property type="match status" value="1"/>
</dbReference>
<keyword evidence="9" id="KW-0812">Transmembrane</keyword>
<evidence type="ECO:0000259" key="11">
    <source>
        <dbReference type="PROSITE" id="PS50240"/>
    </source>
</evidence>
<keyword evidence="6" id="KW-0865">Zymogen</keyword>
<keyword evidence="5 8" id="KW-0720">Serine protease</keyword>
<organism evidence="12">
    <name type="scientific">Graphocephala atropunctata</name>
    <dbReference type="NCBI Taxonomy" id="36148"/>
    <lineage>
        <taxon>Eukaryota</taxon>
        <taxon>Metazoa</taxon>
        <taxon>Ecdysozoa</taxon>
        <taxon>Arthropoda</taxon>
        <taxon>Hexapoda</taxon>
        <taxon>Insecta</taxon>
        <taxon>Pterygota</taxon>
        <taxon>Neoptera</taxon>
        <taxon>Paraneoptera</taxon>
        <taxon>Hemiptera</taxon>
        <taxon>Auchenorrhyncha</taxon>
        <taxon>Membracoidea</taxon>
        <taxon>Cicadellidae</taxon>
        <taxon>Cicadellinae</taxon>
        <taxon>Cicadellini</taxon>
        <taxon>Graphocephala</taxon>
    </lineage>
</organism>
<gene>
    <name evidence="12" type="ORF">g.4000</name>
</gene>
<dbReference type="Gene3D" id="2.40.10.10">
    <property type="entry name" value="Trypsin-like serine proteases"/>
    <property type="match status" value="1"/>
</dbReference>
<dbReference type="PROSITE" id="PS50240">
    <property type="entry name" value="TRYPSIN_DOM"/>
    <property type="match status" value="1"/>
</dbReference>
<dbReference type="InterPro" id="IPR018114">
    <property type="entry name" value="TRYPSIN_HIS"/>
</dbReference>
<evidence type="ECO:0000256" key="5">
    <source>
        <dbReference type="ARBA" id="ARBA00022825"/>
    </source>
</evidence>